<keyword evidence="1" id="KW-0677">Repeat</keyword>
<evidence type="ECO:0000313" key="4">
    <source>
        <dbReference type="EMBL" id="KAJ5179677.1"/>
    </source>
</evidence>
<sequence length="328" mass="36673">MADGLCGPSNALQDAQKHASADRSLQQDRLTSRQPQAQGFRSQNPRDGMLDPEFAAFEANLAGPALPDLQHPAHHGPPIQHAPVPRPNVNNEWASDFQNLHIAGHPPQPHLHAQPAAAAQSGWESEFLMHQRAAPMHPGQPQQFANRGIQPTIGRGYPMYNAPMGGHQVPQQMHVEQHASREQFDESAFEAAFEQARADLEFQNAQAEPEDEEPRHETRQTEPLDPVHEQIRIGSDNIPHVEEDAPRQANEGDLLAQTAGQLLESVQHDQSDKFQQSTFFALMRQLRDREVEVDGEEFRETAQSLHPGGRYYPRQMPPSDAPNSDRPR</sequence>
<reference evidence="4" key="1">
    <citation type="submission" date="2022-11" db="EMBL/GenBank/DDBJ databases">
        <authorList>
            <person name="Petersen C."/>
        </authorList>
    </citation>
    <scope>NUCLEOTIDE SEQUENCE</scope>
    <source>
        <strain evidence="4">IBT 21917</strain>
    </source>
</reference>
<dbReference type="PANTHER" id="PTHR10130:SF4">
    <property type="entry name" value="MICROBODY (PEROXISOME) BIOGENESIS PROTEIN PEROXIN 20 (EUROFUNG)"/>
    <property type="match status" value="1"/>
</dbReference>
<feature type="region of interest" description="Disordered" evidence="3">
    <location>
        <begin position="204"/>
        <end position="224"/>
    </location>
</feature>
<feature type="compositionally biased region" description="Polar residues" evidence="3">
    <location>
        <begin position="23"/>
        <end position="45"/>
    </location>
</feature>
<dbReference type="Gene3D" id="6.10.280.230">
    <property type="match status" value="1"/>
</dbReference>
<proteinExistence type="predicted"/>
<organism evidence="4 5">
    <name type="scientific">Penicillium capsulatum</name>
    <dbReference type="NCBI Taxonomy" id="69766"/>
    <lineage>
        <taxon>Eukaryota</taxon>
        <taxon>Fungi</taxon>
        <taxon>Dikarya</taxon>
        <taxon>Ascomycota</taxon>
        <taxon>Pezizomycotina</taxon>
        <taxon>Eurotiomycetes</taxon>
        <taxon>Eurotiomycetidae</taxon>
        <taxon>Eurotiales</taxon>
        <taxon>Aspergillaceae</taxon>
        <taxon>Penicillium</taxon>
    </lineage>
</organism>
<dbReference type="GO" id="GO:0005052">
    <property type="term" value="F:peroxisome matrix targeting signal-1 binding"/>
    <property type="evidence" value="ECO:0007669"/>
    <property type="project" value="TreeGrafter"/>
</dbReference>
<dbReference type="GO" id="GO:0016560">
    <property type="term" value="P:protein import into peroxisome matrix, docking"/>
    <property type="evidence" value="ECO:0007669"/>
    <property type="project" value="TreeGrafter"/>
</dbReference>
<dbReference type="AlphaFoldDB" id="A0A9W9LWU7"/>
<evidence type="ECO:0000313" key="5">
    <source>
        <dbReference type="Proteomes" id="UP001146351"/>
    </source>
</evidence>
<comment type="caution">
    <text evidence="4">The sequence shown here is derived from an EMBL/GenBank/DDBJ whole genome shotgun (WGS) entry which is preliminary data.</text>
</comment>
<dbReference type="EMBL" id="JAPQKO010000002">
    <property type="protein sequence ID" value="KAJ5179677.1"/>
    <property type="molecule type" value="Genomic_DNA"/>
</dbReference>
<keyword evidence="2" id="KW-0802">TPR repeat</keyword>
<feature type="region of interest" description="Disordered" evidence="3">
    <location>
        <begin position="1"/>
        <end position="56"/>
    </location>
</feature>
<dbReference type="InterPro" id="IPR024111">
    <property type="entry name" value="PEX5/PEX5L"/>
</dbReference>
<keyword evidence="5" id="KW-1185">Reference proteome</keyword>
<dbReference type="OrthoDB" id="5407351at2759"/>
<dbReference type="GO" id="GO:0005778">
    <property type="term" value="C:peroxisomal membrane"/>
    <property type="evidence" value="ECO:0007669"/>
    <property type="project" value="TreeGrafter"/>
</dbReference>
<name>A0A9W9LWU7_9EURO</name>
<evidence type="ECO:0000256" key="2">
    <source>
        <dbReference type="ARBA" id="ARBA00022803"/>
    </source>
</evidence>
<dbReference type="GO" id="GO:0005829">
    <property type="term" value="C:cytosol"/>
    <property type="evidence" value="ECO:0007669"/>
    <property type="project" value="TreeGrafter"/>
</dbReference>
<feature type="region of interest" description="Disordered" evidence="3">
    <location>
        <begin position="293"/>
        <end position="328"/>
    </location>
</feature>
<evidence type="ECO:0000256" key="3">
    <source>
        <dbReference type="SAM" id="MobiDB-lite"/>
    </source>
</evidence>
<accession>A0A9W9LWU7</accession>
<dbReference type="PANTHER" id="PTHR10130">
    <property type="entry name" value="PEROXISOMAL TARGETING SIGNAL 1 RECEPTOR PEX5"/>
    <property type="match status" value="1"/>
</dbReference>
<gene>
    <name evidence="4" type="ORF">N7492_002887</name>
</gene>
<feature type="compositionally biased region" description="Basic and acidic residues" evidence="3">
    <location>
        <begin position="213"/>
        <end position="224"/>
    </location>
</feature>
<evidence type="ECO:0000256" key="1">
    <source>
        <dbReference type="ARBA" id="ARBA00022737"/>
    </source>
</evidence>
<dbReference type="Proteomes" id="UP001146351">
    <property type="component" value="Unassembled WGS sequence"/>
</dbReference>
<protein>
    <submittedName>
        <fullName evidence="4">Peroxin-20</fullName>
    </submittedName>
</protein>
<reference evidence="4" key="2">
    <citation type="journal article" date="2023" name="IMA Fungus">
        <title>Comparative genomic study of the Penicillium genus elucidates a diverse pangenome and 15 lateral gene transfer events.</title>
        <authorList>
            <person name="Petersen C."/>
            <person name="Sorensen T."/>
            <person name="Nielsen M.R."/>
            <person name="Sondergaard T.E."/>
            <person name="Sorensen J.L."/>
            <person name="Fitzpatrick D.A."/>
            <person name="Frisvad J.C."/>
            <person name="Nielsen K.L."/>
        </authorList>
    </citation>
    <scope>NUCLEOTIDE SEQUENCE</scope>
    <source>
        <strain evidence="4">IBT 21917</strain>
    </source>
</reference>